<dbReference type="EMBL" id="KZ506805">
    <property type="protein sequence ID" value="PKU38250.1"/>
    <property type="molecule type" value="Genomic_DNA"/>
</dbReference>
<sequence>MHQYRLGTDLLESTSEEKDLQVLVDNRMTMSQQCSLVAKKPSGILGCIRKSVTSRSGEVILPLYSALVRPHLEPCVQFCAPQFKKDRQLLERVEQRTTKMIRGLEHLPYEERLRDSDLFRLKGITMTLIVCRVHNNASGSPHIPGGK</sequence>
<keyword evidence="2" id="KW-1185">Reference proteome</keyword>
<gene>
    <name evidence="1" type="ORF">llap_11444</name>
</gene>
<evidence type="ECO:0000313" key="2">
    <source>
        <dbReference type="Proteomes" id="UP000233556"/>
    </source>
</evidence>
<organism evidence="1 2">
    <name type="scientific">Limosa lapponica baueri</name>
    <dbReference type="NCBI Taxonomy" id="1758121"/>
    <lineage>
        <taxon>Eukaryota</taxon>
        <taxon>Metazoa</taxon>
        <taxon>Chordata</taxon>
        <taxon>Craniata</taxon>
        <taxon>Vertebrata</taxon>
        <taxon>Euteleostomi</taxon>
        <taxon>Archelosauria</taxon>
        <taxon>Archosauria</taxon>
        <taxon>Dinosauria</taxon>
        <taxon>Saurischia</taxon>
        <taxon>Theropoda</taxon>
        <taxon>Coelurosauria</taxon>
        <taxon>Aves</taxon>
        <taxon>Neognathae</taxon>
        <taxon>Neoaves</taxon>
        <taxon>Charadriiformes</taxon>
        <taxon>Scolopacidae</taxon>
        <taxon>Limosa</taxon>
    </lineage>
</organism>
<dbReference type="Proteomes" id="UP000233556">
    <property type="component" value="Unassembled WGS sequence"/>
</dbReference>
<dbReference type="PANTHER" id="PTHR33332">
    <property type="entry name" value="REVERSE TRANSCRIPTASE DOMAIN-CONTAINING PROTEIN"/>
    <property type="match status" value="1"/>
</dbReference>
<evidence type="ECO:0000313" key="1">
    <source>
        <dbReference type="EMBL" id="PKU38250.1"/>
    </source>
</evidence>
<reference evidence="2" key="1">
    <citation type="submission" date="2017-11" db="EMBL/GenBank/DDBJ databases">
        <authorList>
            <person name="Lima N.C."/>
            <person name="Parody-Merino A.M."/>
            <person name="Battley P.F."/>
            <person name="Fidler A.E."/>
            <person name="Prosdocimi F."/>
        </authorList>
    </citation>
    <scope>NUCLEOTIDE SEQUENCE [LARGE SCALE GENOMIC DNA]</scope>
</reference>
<dbReference type="AlphaFoldDB" id="A0A2I0TWP6"/>
<reference evidence="2" key="2">
    <citation type="submission" date="2017-12" db="EMBL/GenBank/DDBJ databases">
        <title>Genome sequence of the Bar-tailed Godwit (Limosa lapponica baueri).</title>
        <authorList>
            <person name="Lima N.C.B."/>
            <person name="Parody-Merino A.M."/>
            <person name="Battley P.F."/>
            <person name="Fidler A.E."/>
            <person name="Prosdocimi F."/>
        </authorList>
    </citation>
    <scope>NUCLEOTIDE SEQUENCE [LARGE SCALE GENOMIC DNA]</scope>
</reference>
<accession>A0A2I0TWP6</accession>
<name>A0A2I0TWP6_LIMLA</name>
<proteinExistence type="predicted"/>
<protein>
    <submittedName>
        <fullName evidence="1">Uncharacterized protein</fullName>
    </submittedName>
</protein>